<organism evidence="16 17">
    <name type="scientific">Pedobacter antarcticus 4BY</name>
    <dbReference type="NCBI Taxonomy" id="1358423"/>
    <lineage>
        <taxon>Bacteria</taxon>
        <taxon>Pseudomonadati</taxon>
        <taxon>Bacteroidota</taxon>
        <taxon>Sphingobacteriia</taxon>
        <taxon>Sphingobacteriales</taxon>
        <taxon>Sphingobacteriaceae</taxon>
        <taxon>Pedobacter</taxon>
    </lineage>
</organism>
<dbReference type="Pfam" id="PF02518">
    <property type="entry name" value="HATPase_c"/>
    <property type="match status" value="1"/>
</dbReference>
<keyword evidence="10" id="KW-1133">Transmembrane helix</keyword>
<dbReference type="SUPFAM" id="SSF55785">
    <property type="entry name" value="PYP-like sensor domain (PAS domain)"/>
    <property type="match status" value="3"/>
</dbReference>
<dbReference type="GO" id="GO:0005524">
    <property type="term" value="F:ATP binding"/>
    <property type="evidence" value="ECO:0007669"/>
    <property type="project" value="UniProtKB-KW"/>
</dbReference>
<dbReference type="Proteomes" id="UP000028007">
    <property type="component" value="Unassembled WGS sequence"/>
</dbReference>
<dbReference type="EMBL" id="JNFF01000064">
    <property type="protein sequence ID" value="KEQ29692.1"/>
    <property type="molecule type" value="Genomic_DNA"/>
</dbReference>
<dbReference type="OrthoDB" id="9813151at2"/>
<sequence>MICQMNKPASSLSNEEILDILSLSRKATAIYTSENIVIEFANDQMISFWGKDRNVIGLELEVAVPELKGQPFIALLQQVWRTGNTYTAENQSAELRVNGKLQRFHFNFEYKAIKNEHGEVYSILHTATDVTQLNLAKQALDTGLLREQELNRKLLSANASLGKSQDKFASLVKNAPVAITFLQGPELLVELVNKKMLEIWGRREEQVINLSILDETNPLIDPEQVRLINRVYETQDPYYGFSVKINILSPFSVITRYFDLIYEPVLDVENEVIGVMIVATDVTEHSLSFQREQSLAEELTASNNELAAINEEMHASNEELNRREDQLQFIIDAAEIGIWDLDLRNLQLSGNDRFKSWLGLSEQDAISLSELYKVIHKDDYAHVSSAIKEALREHSSGKFNVEFQLNIPGELLPRYIAAKGKASFNIQQQPLKFSGTMMDITERKQDELRKNDFIGMVSHELKTPLTSLNGYSQILQSRAKKNQDEFSVNALKKIGTQVSKMTALINGFLNISRLESGKIHLEKKKFNLDELIAENIKESELLTETHQILFTPCPPVEVEADKDKISSVITNFISNAVKYSPAGKLIEIQCEVSPSEVRVGVKDHGMGIKKEDSERLFERFYRVRNGQTQLISGFGIGLYLSAEIVKSHSGKIWVESIPGEGSTFFFTLPLSST</sequence>
<dbReference type="InterPro" id="IPR036890">
    <property type="entry name" value="HATPase_C_sf"/>
</dbReference>
<keyword evidence="17" id="KW-1185">Reference proteome</keyword>
<dbReference type="AlphaFoldDB" id="A0A081PG69"/>
<keyword evidence="7" id="KW-0547">Nucleotide-binding</keyword>
<evidence type="ECO:0000256" key="5">
    <source>
        <dbReference type="ARBA" id="ARBA00022679"/>
    </source>
</evidence>
<evidence type="ECO:0000259" key="15">
    <source>
        <dbReference type="PROSITE" id="PS50112"/>
    </source>
</evidence>
<dbReference type="CDD" id="cd00082">
    <property type="entry name" value="HisKA"/>
    <property type="match status" value="1"/>
</dbReference>
<keyword evidence="9" id="KW-0067">ATP-binding</keyword>
<feature type="domain" description="PAS" evidence="15">
    <location>
        <begin position="323"/>
        <end position="394"/>
    </location>
</feature>
<evidence type="ECO:0000256" key="13">
    <source>
        <dbReference type="SAM" id="Coils"/>
    </source>
</evidence>
<dbReference type="InterPro" id="IPR013656">
    <property type="entry name" value="PAS_4"/>
</dbReference>
<dbReference type="Pfam" id="PF00512">
    <property type="entry name" value="HisKA"/>
    <property type="match status" value="1"/>
</dbReference>
<protein>
    <recommendedName>
        <fullName evidence="3">histidine kinase</fullName>
        <ecNumber evidence="3">2.7.13.3</ecNumber>
    </recommendedName>
</protein>
<dbReference type="InterPro" id="IPR004358">
    <property type="entry name" value="Sig_transdc_His_kin-like_C"/>
</dbReference>
<dbReference type="PROSITE" id="PS50112">
    <property type="entry name" value="PAS"/>
    <property type="match status" value="1"/>
</dbReference>
<dbReference type="GO" id="GO:0030295">
    <property type="term" value="F:protein kinase activator activity"/>
    <property type="evidence" value="ECO:0007669"/>
    <property type="project" value="TreeGrafter"/>
</dbReference>
<dbReference type="SMART" id="SM00091">
    <property type="entry name" value="PAS"/>
    <property type="match status" value="2"/>
</dbReference>
<keyword evidence="4" id="KW-0597">Phosphoprotein</keyword>
<dbReference type="InterPro" id="IPR036097">
    <property type="entry name" value="HisK_dim/P_sf"/>
</dbReference>
<keyword evidence="11" id="KW-0902">Two-component regulatory system</keyword>
<keyword evidence="13" id="KW-0175">Coiled coil</keyword>
<dbReference type="SUPFAM" id="SSF55874">
    <property type="entry name" value="ATPase domain of HSP90 chaperone/DNA topoisomerase II/histidine kinase"/>
    <property type="match status" value="1"/>
</dbReference>
<dbReference type="PROSITE" id="PS50109">
    <property type="entry name" value="HIS_KIN"/>
    <property type="match status" value="1"/>
</dbReference>
<gene>
    <name evidence="16" type="ORF">N180_17950</name>
</gene>
<name>A0A081PG69_9SPHI</name>
<dbReference type="GO" id="GO:0006355">
    <property type="term" value="P:regulation of DNA-templated transcription"/>
    <property type="evidence" value="ECO:0007669"/>
    <property type="project" value="InterPro"/>
</dbReference>
<dbReference type="EC" id="2.7.13.3" evidence="3"/>
<dbReference type="eggNOG" id="COG3829">
    <property type="taxonomic scope" value="Bacteria"/>
</dbReference>
<dbReference type="GO" id="GO:0000155">
    <property type="term" value="F:phosphorelay sensor kinase activity"/>
    <property type="evidence" value="ECO:0007669"/>
    <property type="project" value="InterPro"/>
</dbReference>
<evidence type="ECO:0000256" key="3">
    <source>
        <dbReference type="ARBA" id="ARBA00012438"/>
    </source>
</evidence>
<comment type="catalytic activity">
    <reaction evidence="1">
        <text>ATP + protein L-histidine = ADP + protein N-phospho-L-histidine.</text>
        <dbReference type="EC" id="2.7.13.3"/>
    </reaction>
</comment>
<evidence type="ECO:0000259" key="14">
    <source>
        <dbReference type="PROSITE" id="PS50109"/>
    </source>
</evidence>
<dbReference type="GO" id="GO:0000156">
    <property type="term" value="F:phosphorelay response regulator activity"/>
    <property type="evidence" value="ECO:0007669"/>
    <property type="project" value="TreeGrafter"/>
</dbReference>
<dbReference type="InterPro" id="IPR013767">
    <property type="entry name" value="PAS_fold"/>
</dbReference>
<dbReference type="PANTHER" id="PTHR42878:SF7">
    <property type="entry name" value="SENSOR HISTIDINE KINASE GLRK"/>
    <property type="match status" value="1"/>
</dbReference>
<dbReference type="InterPro" id="IPR050351">
    <property type="entry name" value="BphY/WalK/GraS-like"/>
</dbReference>
<keyword evidence="5" id="KW-0808">Transferase</keyword>
<evidence type="ECO:0000313" key="16">
    <source>
        <dbReference type="EMBL" id="KEQ29692.1"/>
    </source>
</evidence>
<dbReference type="InterPro" id="IPR035965">
    <property type="entry name" value="PAS-like_dom_sf"/>
</dbReference>
<feature type="domain" description="Histidine kinase" evidence="14">
    <location>
        <begin position="456"/>
        <end position="672"/>
    </location>
</feature>
<dbReference type="Gene3D" id="3.30.450.20">
    <property type="entry name" value="PAS domain"/>
    <property type="match status" value="3"/>
</dbReference>
<dbReference type="SMART" id="SM00388">
    <property type="entry name" value="HisKA"/>
    <property type="match status" value="1"/>
</dbReference>
<dbReference type="GO" id="GO:0007234">
    <property type="term" value="P:osmosensory signaling via phosphorelay pathway"/>
    <property type="evidence" value="ECO:0007669"/>
    <property type="project" value="TreeGrafter"/>
</dbReference>
<dbReference type="FunFam" id="1.10.287.130:FF:000001">
    <property type="entry name" value="Two-component sensor histidine kinase"/>
    <property type="match status" value="1"/>
</dbReference>
<keyword evidence="12" id="KW-0472">Membrane</keyword>
<evidence type="ECO:0000256" key="7">
    <source>
        <dbReference type="ARBA" id="ARBA00022741"/>
    </source>
</evidence>
<accession>A0A081PG69</accession>
<evidence type="ECO:0000313" key="17">
    <source>
        <dbReference type="Proteomes" id="UP000028007"/>
    </source>
</evidence>
<dbReference type="Pfam" id="PF13426">
    <property type="entry name" value="PAS_9"/>
    <property type="match status" value="1"/>
</dbReference>
<dbReference type="Gene3D" id="3.30.565.10">
    <property type="entry name" value="Histidine kinase-like ATPase, C-terminal domain"/>
    <property type="match status" value="1"/>
</dbReference>
<reference evidence="16 17" key="1">
    <citation type="journal article" date="1992" name="Int. J. Syst. Bacteriol.">
        <title>Sphingobacterium antarcticus sp. nov. a Psychrotrophic Bacterium from the Soils of Schirmacher Oasis, Antarctica.</title>
        <authorList>
            <person name="Shivaji S."/>
            <person name="Ray M.K."/>
            <person name="Rao N.S."/>
            <person name="Saiserr L."/>
            <person name="Jagannadham M.V."/>
            <person name="Kumar G.S."/>
            <person name="Reddy G."/>
            <person name="Bhargava P.M."/>
        </authorList>
    </citation>
    <scope>NUCLEOTIDE SEQUENCE [LARGE SCALE GENOMIC DNA]</scope>
    <source>
        <strain evidence="16 17">4BY</strain>
    </source>
</reference>
<keyword evidence="8" id="KW-0418">Kinase</keyword>
<dbReference type="Gene3D" id="1.10.287.130">
    <property type="match status" value="1"/>
</dbReference>
<dbReference type="Pfam" id="PF08448">
    <property type="entry name" value="PAS_4"/>
    <property type="match status" value="1"/>
</dbReference>
<dbReference type="FunFam" id="3.30.565.10:FF:000006">
    <property type="entry name" value="Sensor histidine kinase WalK"/>
    <property type="match status" value="1"/>
</dbReference>
<dbReference type="Gene3D" id="2.10.70.100">
    <property type="match status" value="1"/>
</dbReference>
<dbReference type="PRINTS" id="PR00344">
    <property type="entry name" value="BCTRLSENSOR"/>
</dbReference>
<dbReference type="InterPro" id="IPR003594">
    <property type="entry name" value="HATPase_dom"/>
</dbReference>
<dbReference type="InterPro" id="IPR005467">
    <property type="entry name" value="His_kinase_dom"/>
</dbReference>
<dbReference type="GO" id="GO:0016020">
    <property type="term" value="C:membrane"/>
    <property type="evidence" value="ECO:0007669"/>
    <property type="project" value="UniProtKB-SubCell"/>
</dbReference>
<dbReference type="eggNOG" id="COG5002">
    <property type="taxonomic scope" value="Bacteria"/>
</dbReference>
<dbReference type="CDD" id="cd00075">
    <property type="entry name" value="HATPase"/>
    <property type="match status" value="1"/>
</dbReference>
<evidence type="ECO:0000256" key="9">
    <source>
        <dbReference type="ARBA" id="ARBA00022840"/>
    </source>
</evidence>
<evidence type="ECO:0000256" key="4">
    <source>
        <dbReference type="ARBA" id="ARBA00022553"/>
    </source>
</evidence>
<evidence type="ECO:0000256" key="2">
    <source>
        <dbReference type="ARBA" id="ARBA00004141"/>
    </source>
</evidence>
<evidence type="ECO:0000256" key="1">
    <source>
        <dbReference type="ARBA" id="ARBA00000085"/>
    </source>
</evidence>
<dbReference type="SUPFAM" id="SSF47384">
    <property type="entry name" value="Homodimeric domain of signal transducing histidine kinase"/>
    <property type="match status" value="1"/>
</dbReference>
<dbReference type="Pfam" id="PF00989">
    <property type="entry name" value="PAS"/>
    <property type="match status" value="1"/>
</dbReference>
<proteinExistence type="predicted"/>
<keyword evidence="6" id="KW-0812">Transmembrane</keyword>
<dbReference type="PANTHER" id="PTHR42878">
    <property type="entry name" value="TWO-COMPONENT HISTIDINE KINASE"/>
    <property type="match status" value="1"/>
</dbReference>
<evidence type="ECO:0000256" key="12">
    <source>
        <dbReference type="ARBA" id="ARBA00023136"/>
    </source>
</evidence>
<dbReference type="InterPro" id="IPR000014">
    <property type="entry name" value="PAS"/>
</dbReference>
<comment type="caution">
    <text evidence="16">The sequence shown here is derived from an EMBL/GenBank/DDBJ whole genome shotgun (WGS) entry which is preliminary data.</text>
</comment>
<evidence type="ECO:0000256" key="6">
    <source>
        <dbReference type="ARBA" id="ARBA00022692"/>
    </source>
</evidence>
<feature type="coiled-coil region" evidence="13">
    <location>
        <begin position="292"/>
        <end position="326"/>
    </location>
</feature>
<evidence type="ECO:0000256" key="8">
    <source>
        <dbReference type="ARBA" id="ARBA00022777"/>
    </source>
</evidence>
<comment type="subcellular location">
    <subcellularLocation>
        <location evidence="2">Membrane</location>
        <topology evidence="2">Multi-pass membrane protein</topology>
    </subcellularLocation>
</comment>
<dbReference type="InterPro" id="IPR003661">
    <property type="entry name" value="HisK_dim/P_dom"/>
</dbReference>
<dbReference type="NCBIfam" id="TIGR00229">
    <property type="entry name" value="sensory_box"/>
    <property type="match status" value="1"/>
</dbReference>
<evidence type="ECO:0000256" key="10">
    <source>
        <dbReference type="ARBA" id="ARBA00022989"/>
    </source>
</evidence>
<evidence type="ECO:0000256" key="11">
    <source>
        <dbReference type="ARBA" id="ARBA00023012"/>
    </source>
</evidence>
<dbReference type="SMART" id="SM00387">
    <property type="entry name" value="HATPase_c"/>
    <property type="match status" value="1"/>
</dbReference>
<dbReference type="CDD" id="cd00130">
    <property type="entry name" value="PAS"/>
    <property type="match status" value="1"/>
</dbReference>